<name>A0A6I3JFE3_9ACTN</name>
<dbReference type="Proteomes" id="UP000433406">
    <property type="component" value="Unassembled WGS sequence"/>
</dbReference>
<keyword evidence="2" id="KW-1185">Reference proteome</keyword>
<protein>
    <submittedName>
        <fullName evidence="1">Uncharacterized protein</fullName>
    </submittedName>
</protein>
<organism evidence="1 2">
    <name type="scientific">Nocardioides marmotae</name>
    <dbReference type="NCBI Taxonomy" id="2663857"/>
    <lineage>
        <taxon>Bacteria</taxon>
        <taxon>Bacillati</taxon>
        <taxon>Actinomycetota</taxon>
        <taxon>Actinomycetes</taxon>
        <taxon>Propionibacteriales</taxon>
        <taxon>Nocardioidaceae</taxon>
        <taxon>Nocardioides</taxon>
    </lineage>
</organism>
<dbReference type="AlphaFoldDB" id="A0A6I3JFE3"/>
<sequence>MGTDGPAHLQELLAWAVDPASGEIDYPTVYAAPAREVVDSLHGADDILALYQQGLPSVLES</sequence>
<evidence type="ECO:0000313" key="1">
    <source>
        <dbReference type="EMBL" id="MTB96996.1"/>
    </source>
</evidence>
<accession>A0A6I3JFE3</accession>
<dbReference type="RefSeq" id="WP_154616743.1">
    <property type="nucleotide sequence ID" value="NZ_CP053660.1"/>
</dbReference>
<proteinExistence type="predicted"/>
<gene>
    <name evidence="1" type="ORF">GGQ22_18135</name>
</gene>
<reference evidence="1 2" key="1">
    <citation type="submission" date="2019-10" db="EMBL/GenBank/DDBJ databases">
        <title>Nocardioides novel species isolated from the excrement of Marmot.</title>
        <authorList>
            <person name="Zhang G."/>
        </authorList>
    </citation>
    <scope>NUCLEOTIDE SEQUENCE [LARGE SCALE GENOMIC DNA]</scope>
    <source>
        <strain evidence="2">zg-579</strain>
    </source>
</reference>
<dbReference type="EMBL" id="WLCI01000019">
    <property type="protein sequence ID" value="MTB96996.1"/>
    <property type="molecule type" value="Genomic_DNA"/>
</dbReference>
<evidence type="ECO:0000313" key="2">
    <source>
        <dbReference type="Proteomes" id="UP000433406"/>
    </source>
</evidence>
<comment type="caution">
    <text evidence="1">The sequence shown here is derived from an EMBL/GenBank/DDBJ whole genome shotgun (WGS) entry which is preliminary data.</text>
</comment>